<sequence>MLRLHEPNTTYSTSLTSSGVQKVFGRKSAPDASGDAEYDREARIVLFGDRADRIAGLETSLEIMFDHINDLQQPVVYPHA</sequence>
<organism evidence="1 2">
    <name type="scientific">Araneus ventricosus</name>
    <name type="common">Orbweaver spider</name>
    <name type="synonym">Epeira ventricosa</name>
    <dbReference type="NCBI Taxonomy" id="182803"/>
    <lineage>
        <taxon>Eukaryota</taxon>
        <taxon>Metazoa</taxon>
        <taxon>Ecdysozoa</taxon>
        <taxon>Arthropoda</taxon>
        <taxon>Chelicerata</taxon>
        <taxon>Arachnida</taxon>
        <taxon>Araneae</taxon>
        <taxon>Araneomorphae</taxon>
        <taxon>Entelegynae</taxon>
        <taxon>Araneoidea</taxon>
        <taxon>Araneidae</taxon>
        <taxon>Araneus</taxon>
    </lineage>
</organism>
<accession>A0A4Y2IED3</accession>
<reference evidence="1 2" key="1">
    <citation type="journal article" date="2019" name="Sci. Rep.">
        <title>Orb-weaving spider Araneus ventricosus genome elucidates the spidroin gene catalogue.</title>
        <authorList>
            <person name="Kono N."/>
            <person name="Nakamura H."/>
            <person name="Ohtoshi R."/>
            <person name="Moran D.A.P."/>
            <person name="Shinohara A."/>
            <person name="Yoshida Y."/>
            <person name="Fujiwara M."/>
            <person name="Mori M."/>
            <person name="Tomita M."/>
            <person name="Arakawa K."/>
        </authorList>
    </citation>
    <scope>NUCLEOTIDE SEQUENCE [LARGE SCALE GENOMIC DNA]</scope>
</reference>
<protein>
    <submittedName>
        <fullName evidence="1">Uncharacterized protein</fullName>
    </submittedName>
</protein>
<dbReference type="EMBL" id="BGPR01002592">
    <property type="protein sequence ID" value="GBM76015.1"/>
    <property type="molecule type" value="Genomic_DNA"/>
</dbReference>
<keyword evidence="2" id="KW-1185">Reference proteome</keyword>
<name>A0A4Y2IED3_ARAVE</name>
<evidence type="ECO:0000313" key="1">
    <source>
        <dbReference type="EMBL" id="GBM76015.1"/>
    </source>
</evidence>
<proteinExistence type="predicted"/>
<gene>
    <name evidence="1" type="ORF">AVEN_139511_1</name>
</gene>
<dbReference type="AlphaFoldDB" id="A0A4Y2IED3"/>
<comment type="caution">
    <text evidence="1">The sequence shown here is derived from an EMBL/GenBank/DDBJ whole genome shotgun (WGS) entry which is preliminary data.</text>
</comment>
<dbReference type="Proteomes" id="UP000499080">
    <property type="component" value="Unassembled WGS sequence"/>
</dbReference>
<dbReference type="OrthoDB" id="6437846at2759"/>
<evidence type="ECO:0000313" key="2">
    <source>
        <dbReference type="Proteomes" id="UP000499080"/>
    </source>
</evidence>